<proteinExistence type="predicted"/>
<feature type="repeat" description="ANK" evidence="3">
    <location>
        <begin position="183"/>
        <end position="211"/>
    </location>
</feature>
<dbReference type="EMBL" id="CADCXV010001416">
    <property type="protein sequence ID" value="CAB0044222.1"/>
    <property type="molecule type" value="Genomic_DNA"/>
</dbReference>
<keyword evidence="2 3" id="KW-0040">ANK repeat</keyword>
<dbReference type="PROSITE" id="PS50088">
    <property type="entry name" value="ANK_REPEAT"/>
    <property type="match status" value="1"/>
</dbReference>
<dbReference type="PROSITE" id="PS50297">
    <property type="entry name" value="ANK_REP_REGION"/>
    <property type="match status" value="1"/>
</dbReference>
<dbReference type="InterPro" id="IPR036770">
    <property type="entry name" value="Ankyrin_rpt-contain_sf"/>
</dbReference>
<gene>
    <name evidence="5" type="ORF">TBRA_LOCUS15810</name>
</gene>
<evidence type="ECO:0000256" key="4">
    <source>
        <dbReference type="SAM" id="Phobius"/>
    </source>
</evidence>
<accession>A0A6H5J489</accession>
<dbReference type="Pfam" id="PF12796">
    <property type="entry name" value="Ank_2"/>
    <property type="match status" value="1"/>
</dbReference>
<evidence type="ECO:0000313" key="6">
    <source>
        <dbReference type="Proteomes" id="UP000479190"/>
    </source>
</evidence>
<reference evidence="5 6" key="1">
    <citation type="submission" date="2020-02" db="EMBL/GenBank/DDBJ databases">
        <authorList>
            <person name="Ferguson B K."/>
        </authorList>
    </citation>
    <scope>NUCLEOTIDE SEQUENCE [LARGE SCALE GENOMIC DNA]</scope>
</reference>
<evidence type="ECO:0000256" key="3">
    <source>
        <dbReference type="PROSITE-ProRule" id="PRU00023"/>
    </source>
</evidence>
<evidence type="ECO:0000256" key="2">
    <source>
        <dbReference type="ARBA" id="ARBA00023043"/>
    </source>
</evidence>
<name>A0A6H5J489_9HYME</name>
<organism evidence="5 6">
    <name type="scientific">Trichogramma brassicae</name>
    <dbReference type="NCBI Taxonomy" id="86971"/>
    <lineage>
        <taxon>Eukaryota</taxon>
        <taxon>Metazoa</taxon>
        <taxon>Ecdysozoa</taxon>
        <taxon>Arthropoda</taxon>
        <taxon>Hexapoda</taxon>
        <taxon>Insecta</taxon>
        <taxon>Pterygota</taxon>
        <taxon>Neoptera</taxon>
        <taxon>Endopterygota</taxon>
        <taxon>Hymenoptera</taxon>
        <taxon>Apocrita</taxon>
        <taxon>Proctotrupomorpha</taxon>
        <taxon>Chalcidoidea</taxon>
        <taxon>Trichogrammatidae</taxon>
        <taxon>Trichogramma</taxon>
    </lineage>
</organism>
<dbReference type="SUPFAM" id="SSF48403">
    <property type="entry name" value="Ankyrin repeat"/>
    <property type="match status" value="1"/>
</dbReference>
<dbReference type="InterPro" id="IPR002110">
    <property type="entry name" value="Ankyrin_rpt"/>
</dbReference>
<dbReference type="OrthoDB" id="539213at2759"/>
<dbReference type="PANTHER" id="PTHR24198">
    <property type="entry name" value="ANKYRIN REPEAT AND PROTEIN KINASE DOMAIN-CONTAINING PROTEIN"/>
    <property type="match status" value="1"/>
</dbReference>
<sequence>MMMAGDDDQDCLTILRNMREEVDWEIDEERYPFFRRLVFLTHKWSGQLPDLGDFFRPEEMDWLLAEDVKNEDSPDVYFNGFPLIGFVIRSGYKDRPELDEATGKPVRRRTTAVHQAAAGLRYFFNVDSLFRIYSRYDVNYVDELGLTHFHVACKFNCYQVAKRFLELGQDPDCLDESSLVNPPLHLALEYGLRDLAELLLRRGADANLATAYGLTPLHIVCRRDHDVLGPIVQCEAMVLLQMLFEISGDEKGRELRVDARDKLDRTPLQWAVANLMPSTVEYLLARGGADPSGFVFPSEDYFGDRYRRNKSNWIGYRYNVAADALRVFECLKQRGYELTRGDALTIMRFFVYLEKIPNADDNSDVKTDDEDDHEEQTCRVCCAAAKPATTAAASSSSSSLCHAHRFAKTVRGFFQRWALEFFADALPAAASLLRKDHRYARQRERVDDVHGVGDDFQRAERRYFHCYCFLPFVIASLFFMLSFLFLVNEVEDLKTFAPERMMSRV</sequence>
<keyword evidence="4" id="KW-0472">Membrane</keyword>
<feature type="transmembrane region" description="Helical" evidence="4">
    <location>
        <begin position="466"/>
        <end position="487"/>
    </location>
</feature>
<dbReference type="PANTHER" id="PTHR24198:SF165">
    <property type="entry name" value="ANKYRIN REPEAT-CONTAINING PROTEIN-RELATED"/>
    <property type="match status" value="1"/>
</dbReference>
<keyword evidence="1" id="KW-0677">Repeat</keyword>
<keyword evidence="4" id="KW-0812">Transmembrane</keyword>
<evidence type="ECO:0000313" key="5">
    <source>
        <dbReference type="EMBL" id="CAB0044222.1"/>
    </source>
</evidence>
<keyword evidence="4" id="KW-1133">Transmembrane helix</keyword>
<evidence type="ECO:0000256" key="1">
    <source>
        <dbReference type="ARBA" id="ARBA00022737"/>
    </source>
</evidence>
<keyword evidence="6" id="KW-1185">Reference proteome</keyword>
<protein>
    <submittedName>
        <fullName evidence="5">Uncharacterized protein</fullName>
    </submittedName>
</protein>
<dbReference type="Proteomes" id="UP000479190">
    <property type="component" value="Unassembled WGS sequence"/>
</dbReference>
<dbReference type="Gene3D" id="1.25.40.20">
    <property type="entry name" value="Ankyrin repeat-containing domain"/>
    <property type="match status" value="1"/>
</dbReference>
<dbReference type="AlphaFoldDB" id="A0A6H5J489"/>
<dbReference type="SMART" id="SM00248">
    <property type="entry name" value="ANK"/>
    <property type="match status" value="4"/>
</dbReference>